<proteinExistence type="predicted"/>
<dbReference type="Gene3D" id="3.30.70.330">
    <property type="match status" value="3"/>
</dbReference>
<dbReference type="InterPro" id="IPR035979">
    <property type="entry name" value="RBD_domain_sf"/>
</dbReference>
<keyword evidence="3" id="KW-0694">RNA-binding</keyword>
<dbReference type="PANTHER" id="PTHR48033:SF10">
    <property type="entry name" value="RNA-BINDING PROTEIN SQUID"/>
    <property type="match status" value="1"/>
</dbReference>
<comment type="subcellular location">
    <subcellularLocation>
        <location evidence="1">Nucleus</location>
    </subcellularLocation>
</comment>
<dbReference type="CDD" id="cd00590">
    <property type="entry name" value="RRM_SF"/>
    <property type="match status" value="1"/>
</dbReference>
<name>A0A915DH59_9BILA</name>
<feature type="domain" description="RRM" evidence="5">
    <location>
        <begin position="208"/>
        <end position="283"/>
    </location>
</feature>
<keyword evidence="2" id="KW-0539">Nucleus</keyword>
<dbReference type="Pfam" id="PF00076">
    <property type="entry name" value="RRM_1"/>
    <property type="match status" value="2"/>
</dbReference>
<keyword evidence="4" id="KW-0812">Transmembrane</keyword>
<feature type="domain" description="RRM" evidence="5">
    <location>
        <begin position="151"/>
        <end position="224"/>
    </location>
</feature>
<dbReference type="Proteomes" id="UP000887574">
    <property type="component" value="Unplaced"/>
</dbReference>
<feature type="transmembrane region" description="Helical" evidence="4">
    <location>
        <begin position="444"/>
        <end position="462"/>
    </location>
</feature>
<evidence type="ECO:0000256" key="4">
    <source>
        <dbReference type="SAM" id="Phobius"/>
    </source>
</evidence>
<dbReference type="GO" id="GO:0005654">
    <property type="term" value="C:nucleoplasm"/>
    <property type="evidence" value="ECO:0007669"/>
    <property type="project" value="TreeGrafter"/>
</dbReference>
<reference evidence="7" key="1">
    <citation type="submission" date="2022-11" db="UniProtKB">
        <authorList>
            <consortium name="WormBaseParasite"/>
        </authorList>
    </citation>
    <scope>IDENTIFICATION</scope>
</reference>
<evidence type="ECO:0000256" key="3">
    <source>
        <dbReference type="PROSITE-ProRule" id="PRU00176"/>
    </source>
</evidence>
<dbReference type="SUPFAM" id="SSF54928">
    <property type="entry name" value="RNA-binding domain, RBD"/>
    <property type="match status" value="3"/>
</dbReference>
<feature type="domain" description="RRM" evidence="5">
    <location>
        <begin position="285"/>
        <end position="354"/>
    </location>
</feature>
<dbReference type="PANTHER" id="PTHR48033">
    <property type="entry name" value="RNA-BINDING (RRM/RBD/RNP MOTIFS) FAMILY PROTEIN"/>
    <property type="match status" value="1"/>
</dbReference>
<keyword evidence="6" id="KW-1185">Reference proteome</keyword>
<dbReference type="WBParaSite" id="jg19410">
    <property type="protein sequence ID" value="jg19410"/>
    <property type="gene ID" value="jg19410"/>
</dbReference>
<keyword evidence="4" id="KW-1133">Transmembrane helix</keyword>
<dbReference type="GO" id="GO:0010468">
    <property type="term" value="P:regulation of gene expression"/>
    <property type="evidence" value="ECO:0007669"/>
    <property type="project" value="TreeGrafter"/>
</dbReference>
<evidence type="ECO:0000313" key="7">
    <source>
        <dbReference type="WBParaSite" id="jg19410"/>
    </source>
</evidence>
<evidence type="ECO:0000256" key="2">
    <source>
        <dbReference type="ARBA" id="ARBA00023242"/>
    </source>
</evidence>
<evidence type="ECO:0000313" key="6">
    <source>
        <dbReference type="Proteomes" id="UP000887574"/>
    </source>
</evidence>
<dbReference type="SMART" id="SM00360">
    <property type="entry name" value="RRM"/>
    <property type="match status" value="2"/>
</dbReference>
<dbReference type="InterPro" id="IPR012677">
    <property type="entry name" value="Nucleotide-bd_a/b_plait_sf"/>
</dbReference>
<organism evidence="6 7">
    <name type="scientific">Ditylenchus dipsaci</name>
    <dbReference type="NCBI Taxonomy" id="166011"/>
    <lineage>
        <taxon>Eukaryota</taxon>
        <taxon>Metazoa</taxon>
        <taxon>Ecdysozoa</taxon>
        <taxon>Nematoda</taxon>
        <taxon>Chromadorea</taxon>
        <taxon>Rhabditida</taxon>
        <taxon>Tylenchina</taxon>
        <taxon>Tylenchomorpha</taxon>
        <taxon>Sphaerularioidea</taxon>
        <taxon>Anguinidae</taxon>
        <taxon>Anguininae</taxon>
        <taxon>Ditylenchus</taxon>
    </lineage>
</organism>
<dbReference type="GO" id="GO:0000785">
    <property type="term" value="C:chromatin"/>
    <property type="evidence" value="ECO:0007669"/>
    <property type="project" value="TreeGrafter"/>
</dbReference>
<dbReference type="GO" id="GO:0003723">
    <property type="term" value="F:RNA binding"/>
    <property type="evidence" value="ECO:0007669"/>
    <property type="project" value="UniProtKB-UniRule"/>
</dbReference>
<dbReference type="InterPro" id="IPR000504">
    <property type="entry name" value="RRM_dom"/>
</dbReference>
<accession>A0A915DH59</accession>
<evidence type="ECO:0000256" key="1">
    <source>
        <dbReference type="ARBA" id="ARBA00004123"/>
    </source>
</evidence>
<keyword evidence="4" id="KW-0472">Membrane</keyword>
<evidence type="ECO:0000259" key="5">
    <source>
        <dbReference type="PROSITE" id="PS50102"/>
    </source>
</evidence>
<sequence>MYLSLNFAEQIRIMGKALFSRYGSGGYANLPFRMSPEAYTRSFSLNTVDFQSGQLLQQEEAEKKRCKEVKQSLAVKRADNTEKKKGCKEQLEPVLKFFSKFDPSVELKSSHLFGAYLKLSSVMMVKEVLAAAPHIIDGVKIDVRPLRPMNRTLFVGLLPANTALQTLQDYFSQFGEVEFCSQKRSTAMNRPLRAAYVTFSSVDGSSRTTLLLDHLPLSVTEEKLEKYFTKIGELIHCEIALEPSIRGLTGRVTFDNEEGVKKALVLGPHFIDGIEIRVNYHAQETTVLVENLAAGITRNSLIEHFRQFGAVFDCLATEGGASVSFLDMSGMKKALTQKTHIIDGQKVNVKWRPHKSLSASSSFVFETFHVQTLDDCWLPVPIARNIYFNDLRSTHLQNLEDCRHPSRSWWSQWVLGFMRKQCDQFSMKALMWKLSARSIVIPRLFRSTLYIFVLCLGLYWSGKTVCC</sequence>
<dbReference type="PROSITE" id="PS50102">
    <property type="entry name" value="RRM"/>
    <property type="match status" value="3"/>
</dbReference>
<protein>
    <submittedName>
        <fullName evidence="7">RRM domain-containing protein</fullName>
    </submittedName>
</protein>
<dbReference type="AlphaFoldDB" id="A0A915DH59"/>